<reference evidence="15 16" key="1">
    <citation type="journal article" date="2017" name="Curr. Biol.">
        <title>The Evolution of Venom by Co-option of Single-Copy Genes.</title>
        <authorList>
            <person name="Martinson E.O."/>
            <person name="Mrinalini"/>
            <person name="Kelkar Y.D."/>
            <person name="Chang C.H."/>
            <person name="Werren J.H."/>
        </authorList>
    </citation>
    <scope>NUCLEOTIDE SEQUENCE [LARGE SCALE GENOMIC DNA]</scope>
    <source>
        <strain evidence="15 16">Alberta</strain>
        <tissue evidence="15">Whole body</tissue>
    </source>
</reference>
<evidence type="ECO:0000256" key="2">
    <source>
        <dbReference type="ARBA" id="ARBA00004347"/>
    </source>
</evidence>
<keyword evidence="16" id="KW-1185">Reference proteome</keyword>
<evidence type="ECO:0000256" key="8">
    <source>
        <dbReference type="ARBA" id="ARBA00022892"/>
    </source>
</evidence>
<evidence type="ECO:0000256" key="5">
    <source>
        <dbReference type="ARBA" id="ARBA00015828"/>
    </source>
</evidence>
<sequence length="301" mass="35042">MARQQNDVDELFDVKNNFYIGNYQQCINENQKVKPSSPEVELERDVFLYRAYIAQRKFRIVLDEIKDSSPEELLPLKLLAEYFAHPDHRDKILSEIDKTTISAKPKTHNFKIVAATIYYHENNLESALRVLHKADNLECSALSVQIYLKMDRLDLATKEVKSMQEKDDDATLTQLALAWVNLATGREKYQEAYYIFQEMIEKYSSTTMLLNGKATSLILQQKYEEAEDVLQESLEKDSNNPDTLINMIVLSQHMGKPQEVANRYLTQLKDSHMEHPFVKDYLKKELEFQRLADEYSASLQA</sequence>
<keyword evidence="7 14" id="KW-0963">Cytoplasm</keyword>
<keyword evidence="11 14" id="KW-0472">Membrane</keyword>
<dbReference type="SUPFAM" id="SSF48452">
    <property type="entry name" value="TPR-like"/>
    <property type="match status" value="1"/>
</dbReference>
<dbReference type="EMBL" id="NNAY01000772">
    <property type="protein sequence ID" value="OXU26599.1"/>
    <property type="molecule type" value="Genomic_DNA"/>
</dbReference>
<dbReference type="GO" id="GO:0005198">
    <property type="term" value="F:structural molecule activity"/>
    <property type="evidence" value="ECO:0007669"/>
    <property type="project" value="UniProtKB-UniRule"/>
</dbReference>
<evidence type="ECO:0000256" key="7">
    <source>
        <dbReference type="ARBA" id="ARBA00022490"/>
    </source>
</evidence>
<dbReference type="InterPro" id="IPR011990">
    <property type="entry name" value="TPR-like_helical_dom_sf"/>
</dbReference>
<protein>
    <recommendedName>
        <fullName evidence="5 14">Coatomer subunit epsilon</fullName>
    </recommendedName>
</protein>
<comment type="subunit">
    <text evidence="4">Oligomeric complex that consists of at least the alpha, beta, beta', gamma, delta, epsilon and zeta subunits.</text>
</comment>
<comment type="function">
    <text evidence="13 14">The coatomer is a cytosolic protein complex that binds to dilysine motifs and reversibly associates with Golgi non-clathrin-coated vesicles, which further mediate biosynthetic protein transport from the ER, via the Golgi up to the trans Golgi network. The coatomer complex is required for budding from Golgi membranes, and is essential for the retrograde Golgi-to-ER transport of dilysine-tagged proteins.</text>
</comment>
<dbReference type="InterPro" id="IPR006822">
    <property type="entry name" value="Coatomer_esu"/>
</dbReference>
<evidence type="ECO:0000256" key="11">
    <source>
        <dbReference type="ARBA" id="ARBA00023136"/>
    </source>
</evidence>
<dbReference type="PIRSF" id="PIRSF016478">
    <property type="entry name" value="Coatomer_esu"/>
    <property type="match status" value="1"/>
</dbReference>
<comment type="similarity">
    <text evidence="3 14">Belongs to the COPE family.</text>
</comment>
<evidence type="ECO:0000256" key="4">
    <source>
        <dbReference type="ARBA" id="ARBA00011775"/>
    </source>
</evidence>
<proteinExistence type="inferred from homology"/>
<evidence type="ECO:0000313" key="15">
    <source>
        <dbReference type="EMBL" id="OXU26599.1"/>
    </source>
</evidence>
<comment type="caution">
    <text evidence="15">The sequence shown here is derived from an EMBL/GenBank/DDBJ whole genome shotgun (WGS) entry which is preliminary data.</text>
</comment>
<evidence type="ECO:0000256" key="1">
    <source>
        <dbReference type="ARBA" id="ARBA00004255"/>
    </source>
</evidence>
<comment type="subcellular location">
    <subcellularLocation>
        <location evidence="2">Cytoplasmic vesicle</location>
        <location evidence="2">COPI-coated vesicle membrane</location>
        <topology evidence="2">Peripheral membrane protein</topology>
        <orientation evidence="2">Cytoplasmic side</orientation>
    </subcellularLocation>
    <subcellularLocation>
        <location evidence="1">Golgi apparatus membrane</location>
        <topology evidence="1">Peripheral membrane protein</topology>
        <orientation evidence="1">Cytoplasmic side</orientation>
    </subcellularLocation>
</comment>
<evidence type="ECO:0000256" key="6">
    <source>
        <dbReference type="ARBA" id="ARBA00022448"/>
    </source>
</evidence>
<dbReference type="Gene3D" id="1.25.40.10">
    <property type="entry name" value="Tetratricopeptide repeat domain"/>
    <property type="match status" value="1"/>
</dbReference>
<organism evidence="15 16">
    <name type="scientific">Trichomalopsis sarcophagae</name>
    <dbReference type="NCBI Taxonomy" id="543379"/>
    <lineage>
        <taxon>Eukaryota</taxon>
        <taxon>Metazoa</taxon>
        <taxon>Ecdysozoa</taxon>
        <taxon>Arthropoda</taxon>
        <taxon>Hexapoda</taxon>
        <taxon>Insecta</taxon>
        <taxon>Pterygota</taxon>
        <taxon>Neoptera</taxon>
        <taxon>Endopterygota</taxon>
        <taxon>Hymenoptera</taxon>
        <taxon>Apocrita</taxon>
        <taxon>Proctotrupomorpha</taxon>
        <taxon>Chalcidoidea</taxon>
        <taxon>Pteromalidae</taxon>
        <taxon>Pteromalinae</taxon>
        <taxon>Trichomalopsis</taxon>
    </lineage>
</organism>
<dbReference type="GO" id="GO:0006888">
    <property type="term" value="P:endoplasmic reticulum to Golgi vesicle-mediated transport"/>
    <property type="evidence" value="ECO:0007669"/>
    <property type="project" value="TreeGrafter"/>
</dbReference>
<keyword evidence="8 14" id="KW-0931">ER-Golgi transport</keyword>
<dbReference type="GO" id="GO:0006890">
    <property type="term" value="P:retrograde vesicle-mediated transport, Golgi to endoplasmic reticulum"/>
    <property type="evidence" value="ECO:0007669"/>
    <property type="project" value="UniProtKB-UniRule"/>
</dbReference>
<dbReference type="STRING" id="543379.A0A232F818"/>
<dbReference type="FunFam" id="1.25.40.10:FF:000140">
    <property type="entry name" value="Coatomer subunit epsilon"/>
    <property type="match status" value="1"/>
</dbReference>
<evidence type="ECO:0000256" key="12">
    <source>
        <dbReference type="ARBA" id="ARBA00023329"/>
    </source>
</evidence>
<name>A0A232F818_9HYME</name>
<accession>A0A232F818</accession>
<dbReference type="PANTHER" id="PTHR10805">
    <property type="entry name" value="COATOMER SUBUNIT EPSILON"/>
    <property type="match status" value="1"/>
</dbReference>
<dbReference type="GO" id="GO:0000139">
    <property type="term" value="C:Golgi membrane"/>
    <property type="evidence" value="ECO:0007669"/>
    <property type="project" value="UniProtKB-SubCell"/>
</dbReference>
<dbReference type="Proteomes" id="UP000215335">
    <property type="component" value="Unassembled WGS sequence"/>
</dbReference>
<dbReference type="PANTHER" id="PTHR10805:SF0">
    <property type="entry name" value="COATOMER SUBUNIT EPSILON"/>
    <property type="match status" value="1"/>
</dbReference>
<dbReference type="GO" id="GO:0015031">
    <property type="term" value="P:protein transport"/>
    <property type="evidence" value="ECO:0007669"/>
    <property type="project" value="UniProtKB-UniRule"/>
</dbReference>
<evidence type="ECO:0000256" key="14">
    <source>
        <dbReference type="PIRNR" id="PIRNR016478"/>
    </source>
</evidence>
<dbReference type="Pfam" id="PF04733">
    <property type="entry name" value="Coatomer_E"/>
    <property type="match status" value="1"/>
</dbReference>
<keyword evidence="6 14" id="KW-0813">Transport</keyword>
<evidence type="ECO:0000256" key="9">
    <source>
        <dbReference type="ARBA" id="ARBA00022927"/>
    </source>
</evidence>
<evidence type="ECO:0000256" key="13">
    <source>
        <dbReference type="ARBA" id="ARBA00025582"/>
    </source>
</evidence>
<dbReference type="GO" id="GO:0006891">
    <property type="term" value="P:intra-Golgi vesicle-mediated transport"/>
    <property type="evidence" value="ECO:0007669"/>
    <property type="project" value="TreeGrafter"/>
</dbReference>
<keyword evidence="12 14" id="KW-0968">Cytoplasmic vesicle</keyword>
<keyword evidence="10 14" id="KW-0333">Golgi apparatus</keyword>
<evidence type="ECO:0000313" key="16">
    <source>
        <dbReference type="Proteomes" id="UP000215335"/>
    </source>
</evidence>
<keyword evidence="9 14" id="KW-0653">Protein transport</keyword>
<evidence type="ECO:0000256" key="3">
    <source>
        <dbReference type="ARBA" id="ARBA00008827"/>
    </source>
</evidence>
<gene>
    <name evidence="15" type="ORF">TSAR_006257</name>
</gene>
<dbReference type="GO" id="GO:0030126">
    <property type="term" value="C:COPI vesicle coat"/>
    <property type="evidence" value="ECO:0007669"/>
    <property type="project" value="TreeGrafter"/>
</dbReference>
<dbReference type="AlphaFoldDB" id="A0A232F818"/>
<dbReference type="OrthoDB" id="310217at2759"/>
<evidence type="ECO:0000256" key="10">
    <source>
        <dbReference type="ARBA" id="ARBA00023034"/>
    </source>
</evidence>